<keyword evidence="3" id="KW-1185">Reference proteome</keyword>
<proteinExistence type="predicted"/>
<dbReference type="STRING" id="522772.Dacet_0313"/>
<dbReference type="InParanoid" id="D4H2Q2"/>
<dbReference type="KEGG" id="dap:Dacet_0313"/>
<reference evidence="2 3" key="1">
    <citation type="journal article" date="2010" name="Stand. Genomic Sci.">
        <title>Complete genome sequence of Denitrovibrio acetiphilus type strain (N2460).</title>
        <authorList>
            <person name="Kiss H."/>
            <person name="Lang E."/>
            <person name="Lapidus A."/>
            <person name="Copeland A."/>
            <person name="Nolan M."/>
            <person name="Glavina Del Rio T."/>
            <person name="Chen F."/>
            <person name="Lucas S."/>
            <person name="Tice H."/>
            <person name="Cheng J.F."/>
            <person name="Han C."/>
            <person name="Goodwin L."/>
            <person name="Pitluck S."/>
            <person name="Liolios K."/>
            <person name="Pati A."/>
            <person name="Ivanova N."/>
            <person name="Mavromatis K."/>
            <person name="Chen A."/>
            <person name="Palaniappan K."/>
            <person name="Land M."/>
            <person name="Hauser L."/>
            <person name="Chang Y.J."/>
            <person name="Jeffries C.D."/>
            <person name="Detter J.C."/>
            <person name="Brettin T."/>
            <person name="Spring S."/>
            <person name="Rohde M."/>
            <person name="Goker M."/>
            <person name="Woyke T."/>
            <person name="Bristow J."/>
            <person name="Eisen J.A."/>
            <person name="Markowitz V."/>
            <person name="Hugenholtz P."/>
            <person name="Kyrpides N.C."/>
            <person name="Klenk H.P."/>
        </authorList>
    </citation>
    <scope>NUCLEOTIDE SEQUENCE [LARGE SCALE GENOMIC DNA]</scope>
    <source>
        <strain evidence="3">DSM 12809 / NBRC 114555 / N2460</strain>
    </source>
</reference>
<dbReference type="EMBL" id="CP001968">
    <property type="protein sequence ID" value="ADD67113.1"/>
    <property type="molecule type" value="Genomic_DNA"/>
</dbReference>
<accession>D4H2Q2</accession>
<feature type="compositionally biased region" description="Polar residues" evidence="1">
    <location>
        <begin position="1"/>
        <end position="20"/>
    </location>
</feature>
<evidence type="ECO:0000256" key="1">
    <source>
        <dbReference type="SAM" id="MobiDB-lite"/>
    </source>
</evidence>
<dbReference type="PaxDb" id="522772-Dacet_0313"/>
<dbReference type="RefSeq" id="WP_013009658.1">
    <property type="nucleotide sequence ID" value="NC_013943.1"/>
</dbReference>
<evidence type="ECO:0000313" key="2">
    <source>
        <dbReference type="EMBL" id="ADD67113.1"/>
    </source>
</evidence>
<name>D4H2Q2_DENA2</name>
<feature type="region of interest" description="Disordered" evidence="1">
    <location>
        <begin position="1"/>
        <end position="34"/>
    </location>
</feature>
<organism evidence="2 3">
    <name type="scientific">Denitrovibrio acetiphilus (strain DSM 12809 / NBRC 114555 / N2460)</name>
    <dbReference type="NCBI Taxonomy" id="522772"/>
    <lineage>
        <taxon>Bacteria</taxon>
        <taxon>Pseudomonadati</taxon>
        <taxon>Deferribacterota</taxon>
        <taxon>Deferribacteres</taxon>
        <taxon>Deferribacterales</taxon>
        <taxon>Geovibrionaceae</taxon>
        <taxon>Denitrovibrio</taxon>
    </lineage>
</organism>
<evidence type="ECO:0000313" key="3">
    <source>
        <dbReference type="Proteomes" id="UP000002012"/>
    </source>
</evidence>
<dbReference type="Proteomes" id="UP000002012">
    <property type="component" value="Chromosome"/>
</dbReference>
<dbReference type="HOGENOM" id="CLU_1203213_0_0_0"/>
<sequence>MNVDNANSYSNEVSVSTADSNAEKMSQHKSFSNNISNYSRSGEISLNNEGQRAADKSAVFESLLTEMMQEGNTQISVKQVQITGPRLADRDGADDYDNLKELCERLGYMLDLLFIRNGIPKDPPVEIGFSYTSTEIQIKGDRDDIEELTRLISEDPDIVDQINNVLTLAGSLINIAESLRFQSEYRTSDDPEAIVSKYSHLFEDGREVHKAILSYGDGLSLVSDGNIYSL</sequence>
<protein>
    <submittedName>
        <fullName evidence="2">Uncharacterized protein</fullName>
    </submittedName>
</protein>
<gene>
    <name evidence="2" type="ordered locus">Dacet_0313</name>
</gene>
<dbReference type="AlphaFoldDB" id="D4H2Q2"/>